<dbReference type="InterPro" id="IPR002314">
    <property type="entry name" value="aa-tRNA-synt_IIb"/>
</dbReference>
<evidence type="ECO:0000256" key="3">
    <source>
        <dbReference type="ARBA" id="ARBA00011738"/>
    </source>
</evidence>
<dbReference type="SUPFAM" id="SSF55681">
    <property type="entry name" value="Class II aaRS and biotin synthetases"/>
    <property type="match status" value="1"/>
</dbReference>
<sequence length="695" mass="77144">MAAVADEDSLRRALAQKQSSIDVQGGAVRQLKSSGAAKLDIEAAVQALNALKLEKASIESQLQAALAGAAGGGSSSASRDAFRQAVVNTLERRLFYIPSFKIYRGVAGLYDYGPPGCSVKSNVLSFWRQHFVLEENMLEVDCPCVTPEVVLKASGHVEKFTDLMVKDEKTGTCYRADHLLKDFCKEKLEKDFSLSAEKAAELKHILAVLDDLSAEQLGAKIKEYGITAPDTKNPLSDPYPFNLMFQTSIGPSGVSPGYMRPETAQGIFVNFRDLYYYNGNKLPFAAAQIGQAFRNEISPRQGLLRVREFTLAEIEHFVDPQDKSHPKFSDVAKLEFLMFPRDDQVSGQCAKKLQLGEAVSRGTVNNETLGYFIGRVYLFLTRLGIDKDRLRFRQHLANEMAHYAADCWDAEIESSYGWIECVGIADRSAYDLRAHSEKSSVALVAQEKFSEPREVEKLVITPIKKELGLAFKGNQKMVTEALEAMEEKVAMEMKADLESKGEVEFHVCTLGKNVTIKKNMVSISKEIKKEHQRVFTPSVIEPSFGIGRIIYCLYEHSFYTRPSKAGDEQLNVFSFPPLVAPIKCTVFPLVQNKKYEEVAKLISKSLTAAGISHKIDITGTSIGKRYARTDELGVPFAITVDSTSSVTVRERDSKDQVRVDVEKVASVVREVADGLSSWADVLKMYPLHSSETAEE</sequence>
<dbReference type="EMBL" id="JBJKTR010000023">
    <property type="protein sequence ID" value="KAL3324347.1"/>
    <property type="molecule type" value="Genomic_DNA"/>
</dbReference>
<dbReference type="PANTHER" id="PTHR10745:SF20">
    <property type="entry name" value="GLYCINE--TRNA LIGASE"/>
    <property type="match status" value="1"/>
</dbReference>
<dbReference type="GO" id="GO:0005737">
    <property type="term" value="C:cytoplasm"/>
    <property type="evidence" value="ECO:0007669"/>
    <property type="project" value="UniProtKB-SubCell"/>
</dbReference>
<gene>
    <name evidence="16" type="ORF">AABB24_038483</name>
</gene>
<dbReference type="Gene3D" id="3.30.930.10">
    <property type="entry name" value="Bira Bifunctional Protein, Domain 2"/>
    <property type="match status" value="1"/>
</dbReference>
<dbReference type="PANTHER" id="PTHR10745">
    <property type="entry name" value="GLYCYL-TRNA SYNTHETASE/DNA POLYMERASE SUBUNIT GAMMA-2"/>
    <property type="match status" value="1"/>
</dbReference>
<dbReference type="GO" id="GO:0006412">
    <property type="term" value="P:translation"/>
    <property type="evidence" value="ECO:0007669"/>
    <property type="project" value="UniProtKB-KW"/>
</dbReference>
<keyword evidence="5" id="KW-0963">Cytoplasm</keyword>
<dbReference type="Proteomes" id="UP001627284">
    <property type="component" value="Unassembled WGS sequence"/>
</dbReference>
<keyword evidence="11" id="KW-0030">Aminoacyl-tRNA synthetase</keyword>
<keyword evidence="8" id="KW-0547">Nucleotide-binding</keyword>
<comment type="catalytic activity">
    <reaction evidence="13">
        <text>tRNA(Gly) + glycine + ATP = glycyl-tRNA(Gly) + AMP + diphosphate</text>
        <dbReference type="Rhea" id="RHEA:16013"/>
        <dbReference type="Rhea" id="RHEA-COMP:9664"/>
        <dbReference type="Rhea" id="RHEA-COMP:9683"/>
        <dbReference type="ChEBI" id="CHEBI:30616"/>
        <dbReference type="ChEBI" id="CHEBI:33019"/>
        <dbReference type="ChEBI" id="CHEBI:57305"/>
        <dbReference type="ChEBI" id="CHEBI:78442"/>
        <dbReference type="ChEBI" id="CHEBI:78522"/>
        <dbReference type="ChEBI" id="CHEBI:456215"/>
        <dbReference type="EC" id="6.1.1.14"/>
    </reaction>
</comment>
<dbReference type="PRINTS" id="PR01043">
    <property type="entry name" value="TRNASYNTHGLY"/>
</dbReference>
<dbReference type="GO" id="GO:0016740">
    <property type="term" value="F:transferase activity"/>
    <property type="evidence" value="ECO:0007669"/>
    <property type="project" value="UniProtKB-KW"/>
</dbReference>
<comment type="subcellular location">
    <subcellularLocation>
        <location evidence="1">Cytoplasm</location>
    </subcellularLocation>
</comment>
<dbReference type="InterPro" id="IPR009068">
    <property type="entry name" value="uS15_NS1_RNA-bd_sf"/>
</dbReference>
<evidence type="ECO:0000259" key="15">
    <source>
        <dbReference type="PROSITE" id="PS51185"/>
    </source>
</evidence>
<evidence type="ECO:0000256" key="5">
    <source>
        <dbReference type="ARBA" id="ARBA00022490"/>
    </source>
</evidence>
<dbReference type="Pfam" id="PF03129">
    <property type="entry name" value="HGTP_anticodon"/>
    <property type="match status" value="1"/>
</dbReference>
<accession>A0ABD2QXS4</accession>
<dbReference type="InterPro" id="IPR006195">
    <property type="entry name" value="aa-tRNA-synth_II"/>
</dbReference>
<evidence type="ECO:0000256" key="7">
    <source>
        <dbReference type="ARBA" id="ARBA00022679"/>
    </source>
</evidence>
<keyword evidence="7" id="KW-0808">Transferase</keyword>
<comment type="subunit">
    <text evidence="3">Homodimer.</text>
</comment>
<evidence type="ECO:0000259" key="14">
    <source>
        <dbReference type="PROSITE" id="PS50862"/>
    </source>
</evidence>
<feature type="domain" description="Aminoacyl-transfer RNA synthetases class-II family profile" evidence="14">
    <location>
        <begin position="80"/>
        <end position="562"/>
    </location>
</feature>
<dbReference type="CDD" id="cd00774">
    <property type="entry name" value="GlyRS-like_core"/>
    <property type="match status" value="1"/>
</dbReference>
<evidence type="ECO:0000256" key="13">
    <source>
        <dbReference type="ARBA" id="ARBA00047937"/>
    </source>
</evidence>
<dbReference type="InterPro" id="IPR002315">
    <property type="entry name" value="tRNA-synt_gly"/>
</dbReference>
<dbReference type="InterPro" id="IPR036621">
    <property type="entry name" value="Anticodon-bd_dom_sf"/>
</dbReference>
<evidence type="ECO:0000256" key="1">
    <source>
        <dbReference type="ARBA" id="ARBA00004496"/>
    </source>
</evidence>
<dbReference type="EC" id="6.1.1.14" evidence="4"/>
<dbReference type="CDD" id="cd00858">
    <property type="entry name" value="GlyRS_anticodon"/>
    <property type="match status" value="1"/>
</dbReference>
<dbReference type="AlphaFoldDB" id="A0ABD2QXS4"/>
<dbReference type="SMART" id="SM00991">
    <property type="entry name" value="WHEP-TRS"/>
    <property type="match status" value="1"/>
</dbReference>
<dbReference type="PROSITE" id="PS51185">
    <property type="entry name" value="WHEP_TRS_2"/>
    <property type="match status" value="1"/>
</dbReference>
<reference evidence="16 17" key="1">
    <citation type="submission" date="2024-05" db="EMBL/GenBank/DDBJ databases">
        <title>De novo assembly of an allotetraploid wild potato.</title>
        <authorList>
            <person name="Hosaka A.J."/>
        </authorList>
    </citation>
    <scope>NUCLEOTIDE SEQUENCE [LARGE SCALE GENOMIC DNA]</scope>
    <source>
        <tissue evidence="16">Young leaves</tissue>
    </source>
</reference>
<evidence type="ECO:0000256" key="8">
    <source>
        <dbReference type="ARBA" id="ARBA00022741"/>
    </source>
</evidence>
<evidence type="ECO:0000313" key="16">
    <source>
        <dbReference type="EMBL" id="KAL3324347.1"/>
    </source>
</evidence>
<dbReference type="Gene3D" id="3.30.40.230">
    <property type="match status" value="1"/>
</dbReference>
<evidence type="ECO:0000256" key="6">
    <source>
        <dbReference type="ARBA" id="ARBA00022598"/>
    </source>
</evidence>
<evidence type="ECO:0000256" key="10">
    <source>
        <dbReference type="ARBA" id="ARBA00022917"/>
    </source>
</evidence>
<dbReference type="Pfam" id="PF00587">
    <property type="entry name" value="tRNA-synt_2b"/>
    <property type="match status" value="1"/>
</dbReference>
<keyword evidence="6" id="KW-0436">Ligase</keyword>
<dbReference type="Pfam" id="PF00458">
    <property type="entry name" value="WHEP-TRS"/>
    <property type="match status" value="1"/>
</dbReference>
<dbReference type="NCBIfam" id="NF003211">
    <property type="entry name" value="PRK04173.1"/>
    <property type="match status" value="1"/>
</dbReference>
<dbReference type="SUPFAM" id="SSF47060">
    <property type="entry name" value="S15/NS1 RNA-binding domain"/>
    <property type="match status" value="1"/>
</dbReference>
<comment type="caution">
    <text evidence="16">The sequence shown here is derived from an EMBL/GenBank/DDBJ whole genome shotgun (WGS) entry which is preliminary data.</text>
</comment>
<evidence type="ECO:0000256" key="2">
    <source>
        <dbReference type="ARBA" id="ARBA00008226"/>
    </source>
</evidence>
<keyword evidence="10" id="KW-0648">Protein biosynthesis</keyword>
<evidence type="ECO:0000256" key="11">
    <source>
        <dbReference type="ARBA" id="ARBA00023146"/>
    </source>
</evidence>
<dbReference type="InterPro" id="IPR000738">
    <property type="entry name" value="WHEP-TRS_dom"/>
</dbReference>
<keyword evidence="9" id="KW-0067">ATP-binding</keyword>
<evidence type="ECO:0000256" key="9">
    <source>
        <dbReference type="ARBA" id="ARBA00022840"/>
    </source>
</evidence>
<dbReference type="PROSITE" id="PS50862">
    <property type="entry name" value="AA_TRNA_LIGASE_II"/>
    <property type="match status" value="1"/>
</dbReference>
<evidence type="ECO:0000256" key="4">
    <source>
        <dbReference type="ARBA" id="ARBA00012829"/>
    </source>
</evidence>
<evidence type="ECO:0000256" key="12">
    <source>
        <dbReference type="ARBA" id="ARBA00030057"/>
    </source>
</evidence>
<dbReference type="InterPro" id="IPR045864">
    <property type="entry name" value="aa-tRNA-synth_II/BPL/LPL"/>
</dbReference>
<name>A0ABD2QXS4_9SOLN</name>
<dbReference type="GO" id="GO:0004820">
    <property type="term" value="F:glycine-tRNA ligase activity"/>
    <property type="evidence" value="ECO:0007669"/>
    <property type="project" value="UniProtKB-EC"/>
</dbReference>
<dbReference type="FunFam" id="3.40.50.800:FF:000004">
    <property type="entry name" value="Glycine--tRNA ligase 2"/>
    <property type="match status" value="1"/>
</dbReference>
<dbReference type="Gene3D" id="3.30.720.200">
    <property type="match status" value="1"/>
</dbReference>
<keyword evidence="17" id="KW-1185">Reference proteome</keyword>
<organism evidence="16 17">
    <name type="scientific">Solanum stoloniferum</name>
    <dbReference type="NCBI Taxonomy" id="62892"/>
    <lineage>
        <taxon>Eukaryota</taxon>
        <taxon>Viridiplantae</taxon>
        <taxon>Streptophyta</taxon>
        <taxon>Embryophyta</taxon>
        <taxon>Tracheophyta</taxon>
        <taxon>Spermatophyta</taxon>
        <taxon>Magnoliopsida</taxon>
        <taxon>eudicotyledons</taxon>
        <taxon>Gunneridae</taxon>
        <taxon>Pentapetalae</taxon>
        <taxon>asterids</taxon>
        <taxon>lamiids</taxon>
        <taxon>Solanales</taxon>
        <taxon>Solanaceae</taxon>
        <taxon>Solanoideae</taxon>
        <taxon>Solaneae</taxon>
        <taxon>Solanum</taxon>
    </lineage>
</organism>
<dbReference type="SUPFAM" id="SSF52954">
    <property type="entry name" value="Class II aaRS ABD-related"/>
    <property type="match status" value="1"/>
</dbReference>
<dbReference type="Gene3D" id="3.40.50.800">
    <property type="entry name" value="Anticodon-binding domain"/>
    <property type="match status" value="1"/>
</dbReference>
<feature type="domain" description="WHEP-TRS" evidence="15">
    <location>
        <begin position="13"/>
        <end position="69"/>
    </location>
</feature>
<comment type="similarity">
    <text evidence="2">Belongs to the class-II aminoacyl-tRNA synthetase family.</text>
</comment>
<evidence type="ECO:0000313" key="17">
    <source>
        <dbReference type="Proteomes" id="UP001627284"/>
    </source>
</evidence>
<dbReference type="NCBIfam" id="TIGR00389">
    <property type="entry name" value="glyS_dimeric"/>
    <property type="match status" value="1"/>
</dbReference>
<dbReference type="InterPro" id="IPR004154">
    <property type="entry name" value="Anticodon-bd"/>
</dbReference>
<protein>
    <recommendedName>
        <fullName evidence="4">glycine--tRNA ligase</fullName>
        <ecNumber evidence="4">6.1.1.14</ecNumber>
    </recommendedName>
    <alternativeName>
        <fullName evidence="12">Diadenosine tetraphosphate synthetase</fullName>
    </alternativeName>
</protein>
<dbReference type="FunFam" id="3.30.720.200:FF:000001">
    <property type="entry name" value="Glycine--tRNA ligase 2"/>
    <property type="match status" value="1"/>
</dbReference>
<proteinExistence type="inferred from homology"/>
<dbReference type="FunFam" id="3.30.930.10:FF:000010">
    <property type="entry name" value="Glycyl-tRNA synthetase 1"/>
    <property type="match status" value="1"/>
</dbReference>
<dbReference type="InterPro" id="IPR033731">
    <property type="entry name" value="GlyRS-like_core"/>
</dbReference>
<dbReference type="InterPro" id="IPR027031">
    <property type="entry name" value="Gly-tRNA_synthase/POLG2"/>
</dbReference>
<dbReference type="FunFam" id="3.30.40.230:FF:000001">
    <property type="entry name" value="Glycine--tRNA ligase"/>
    <property type="match status" value="1"/>
</dbReference>
<dbReference type="GO" id="GO:0005524">
    <property type="term" value="F:ATP binding"/>
    <property type="evidence" value="ECO:0007669"/>
    <property type="project" value="UniProtKB-KW"/>
</dbReference>
<dbReference type="Gene3D" id="1.10.287.10">
    <property type="entry name" value="S15/NS1, RNA-binding"/>
    <property type="match status" value="1"/>
</dbReference>